<comment type="caution">
    <text evidence="3">The sequence shown here is derived from an EMBL/GenBank/DDBJ whole genome shotgun (WGS) entry which is preliminary data.</text>
</comment>
<dbReference type="RefSeq" id="WP_076093898.1">
    <property type="nucleotide sequence ID" value="NZ_MTHD01000002.1"/>
</dbReference>
<evidence type="ECO:0000313" key="4">
    <source>
        <dbReference type="Proteomes" id="UP000187526"/>
    </source>
</evidence>
<keyword evidence="1" id="KW-0175">Coiled coil</keyword>
<accession>A0A1R1I947</accession>
<reference evidence="3 4" key="1">
    <citation type="submission" date="2016-10" db="EMBL/GenBank/DDBJ databases">
        <title>Alkaliphiles isolated from bioreactors.</title>
        <authorList>
            <person name="Salah Z."/>
            <person name="Rout S.P."/>
            <person name="Humphreys P.N."/>
        </authorList>
    </citation>
    <scope>NUCLEOTIDE SEQUENCE [LARGE SCALE GENOMIC DNA]</scope>
    <source>
        <strain evidence="3 4">ZS02</strain>
    </source>
</reference>
<feature type="coiled-coil region" evidence="1">
    <location>
        <begin position="121"/>
        <end position="155"/>
    </location>
</feature>
<sequence>MKDNLRTCLLIVAVLATAACTALPERPSRLNGQGPLAALAYQQALPALSAGEIVRDRAELAAMPGDPDAQMRLALLLAHPRGTADMARAQALLEAIQRNAEPAAVRLQPLARLLGEQLAERQKLETHNERLALQLKEGQRKLQELQEKLDRLAEIERSLPSRPRSPLPGSLQ</sequence>
<evidence type="ECO:0008006" key="5">
    <source>
        <dbReference type="Google" id="ProtNLM"/>
    </source>
</evidence>
<dbReference type="STRING" id="418702.BJN45_08345"/>
<organism evidence="3 4">
    <name type="scientific">Azonexus hydrophilus</name>
    <dbReference type="NCBI Taxonomy" id="418702"/>
    <lineage>
        <taxon>Bacteria</taxon>
        <taxon>Pseudomonadati</taxon>
        <taxon>Pseudomonadota</taxon>
        <taxon>Betaproteobacteria</taxon>
        <taxon>Rhodocyclales</taxon>
        <taxon>Azonexaceae</taxon>
        <taxon>Azonexus</taxon>
    </lineage>
</organism>
<keyword evidence="4" id="KW-1185">Reference proteome</keyword>
<feature type="signal peptide" evidence="2">
    <location>
        <begin position="1"/>
        <end position="18"/>
    </location>
</feature>
<feature type="chain" id="PRO_5012887277" description="Permease" evidence="2">
    <location>
        <begin position="19"/>
        <end position="172"/>
    </location>
</feature>
<evidence type="ECO:0000256" key="2">
    <source>
        <dbReference type="SAM" id="SignalP"/>
    </source>
</evidence>
<name>A0A1R1I947_9RHOO</name>
<dbReference type="OrthoDB" id="9181655at2"/>
<protein>
    <recommendedName>
        <fullName evidence="5">Permease</fullName>
    </recommendedName>
</protein>
<dbReference type="Proteomes" id="UP000187526">
    <property type="component" value="Unassembled WGS sequence"/>
</dbReference>
<evidence type="ECO:0000256" key="1">
    <source>
        <dbReference type="SAM" id="Coils"/>
    </source>
</evidence>
<proteinExistence type="predicted"/>
<gene>
    <name evidence="3" type="ORF">BJN45_08345</name>
</gene>
<dbReference type="EMBL" id="MTHD01000002">
    <property type="protein sequence ID" value="OMG55140.1"/>
    <property type="molecule type" value="Genomic_DNA"/>
</dbReference>
<dbReference type="PROSITE" id="PS51257">
    <property type="entry name" value="PROKAR_LIPOPROTEIN"/>
    <property type="match status" value="1"/>
</dbReference>
<keyword evidence="2" id="KW-0732">Signal</keyword>
<evidence type="ECO:0000313" key="3">
    <source>
        <dbReference type="EMBL" id="OMG55140.1"/>
    </source>
</evidence>
<dbReference type="AlphaFoldDB" id="A0A1R1I947"/>